<keyword evidence="3" id="KW-1185">Reference proteome</keyword>
<proteinExistence type="predicted"/>
<dbReference type="PROSITE" id="PS51257">
    <property type="entry name" value="PROKAR_LIPOPROTEIN"/>
    <property type="match status" value="1"/>
</dbReference>
<keyword evidence="1" id="KW-0732">Signal</keyword>
<organism evidence="2 3">
    <name type="scientific">Terrimonas ginsenosidimutans</name>
    <dbReference type="NCBI Taxonomy" id="2908004"/>
    <lineage>
        <taxon>Bacteria</taxon>
        <taxon>Pseudomonadati</taxon>
        <taxon>Bacteroidota</taxon>
        <taxon>Chitinophagia</taxon>
        <taxon>Chitinophagales</taxon>
        <taxon>Chitinophagaceae</taxon>
        <taxon>Terrimonas</taxon>
    </lineage>
</organism>
<dbReference type="EMBL" id="JAKLTR010000026">
    <property type="protein sequence ID" value="MCG2617798.1"/>
    <property type="molecule type" value="Genomic_DNA"/>
</dbReference>
<dbReference type="Proteomes" id="UP001165367">
    <property type="component" value="Unassembled WGS sequence"/>
</dbReference>
<name>A0ABS9KZQ1_9BACT</name>
<evidence type="ECO:0000313" key="3">
    <source>
        <dbReference type="Proteomes" id="UP001165367"/>
    </source>
</evidence>
<feature type="chain" id="PRO_5046505467" evidence="1">
    <location>
        <begin position="21"/>
        <end position="136"/>
    </location>
</feature>
<gene>
    <name evidence="2" type="ORF">LZZ85_26090</name>
</gene>
<accession>A0ABS9KZQ1</accession>
<feature type="signal peptide" evidence="1">
    <location>
        <begin position="1"/>
        <end position="20"/>
    </location>
</feature>
<reference evidence="2" key="1">
    <citation type="submission" date="2022-01" db="EMBL/GenBank/DDBJ databases">
        <authorList>
            <person name="Jo J.-H."/>
            <person name="Im W.-T."/>
        </authorList>
    </citation>
    <scope>NUCLEOTIDE SEQUENCE</scope>
    <source>
        <strain evidence="2">NA20</strain>
    </source>
</reference>
<comment type="caution">
    <text evidence="2">The sequence shown here is derived from an EMBL/GenBank/DDBJ whole genome shotgun (WGS) entry which is preliminary data.</text>
</comment>
<protein>
    <submittedName>
        <fullName evidence="2">Uncharacterized protein</fullName>
    </submittedName>
</protein>
<evidence type="ECO:0000313" key="2">
    <source>
        <dbReference type="EMBL" id="MCG2617798.1"/>
    </source>
</evidence>
<dbReference type="RefSeq" id="WP_237876630.1">
    <property type="nucleotide sequence ID" value="NZ_JAKLTR010000026.1"/>
</dbReference>
<sequence length="136" mass="15083">MKKFITTLVFALMISCCLYAQDGKPVTATTKEFMQINTVESVLAGGLGRSRLIVTNPDGSQTDTDLENLFSMTGINFKNIKENENKLVKLLKKYTDEGWKLEHVTPLTLSQNDTGSGGIFMTRYLLSKEAAPKEKA</sequence>
<evidence type="ECO:0000256" key="1">
    <source>
        <dbReference type="SAM" id="SignalP"/>
    </source>
</evidence>